<dbReference type="Pfam" id="PF06294">
    <property type="entry name" value="CH_2"/>
    <property type="match status" value="1"/>
</dbReference>
<dbReference type="Gene3D" id="1.10.418.10">
    <property type="entry name" value="Calponin-like domain"/>
    <property type="match status" value="1"/>
</dbReference>
<sequence length="146" mass="16400">MASSASLHASFPKGASKSCVPLAPPLPGDEELAELYHWVDTIPLSRPKRNISRDFSDGVLMAELVNSCLPKMAELHNYSSANSIDKKAYNWQTLNRKVFHRLGMRLNPKDIDDIVNARPGAVERVISLFRKQVMRQTLTRTQQLIA</sequence>
<dbReference type="PROSITE" id="PS50021">
    <property type="entry name" value="CH"/>
    <property type="match status" value="1"/>
</dbReference>
<dbReference type="OrthoDB" id="193300at2759"/>
<proteinExistence type="predicted"/>
<dbReference type="InterPro" id="IPR001715">
    <property type="entry name" value="CH_dom"/>
</dbReference>
<evidence type="ECO:0000259" key="1">
    <source>
        <dbReference type="PROSITE" id="PS50021"/>
    </source>
</evidence>
<dbReference type="InterPro" id="IPR052111">
    <property type="entry name" value="Spermatogenesis_Ciliary_MAP"/>
</dbReference>
<reference evidence="2 3" key="1">
    <citation type="submission" date="2014-02" db="EMBL/GenBank/DDBJ databases">
        <authorList>
            <person name="Sibley D."/>
            <person name="Venepally P."/>
            <person name="Karamycheva S."/>
            <person name="Hadjithomas M."/>
            <person name="Khan A."/>
            <person name="Brunk B."/>
            <person name="Roos D."/>
            <person name="Caler E."/>
            <person name="Lorenzi H."/>
        </authorList>
    </citation>
    <scope>NUCLEOTIDE SEQUENCE [LARGE SCALE GENOMIC DNA]</scope>
    <source>
        <strain evidence="2 3">GAB2-2007-GAL-DOM2</strain>
    </source>
</reference>
<dbReference type="Proteomes" id="UP000028837">
    <property type="component" value="Unassembled WGS sequence"/>
</dbReference>
<evidence type="ECO:0000313" key="2">
    <source>
        <dbReference type="EMBL" id="KFG31183.1"/>
    </source>
</evidence>
<dbReference type="GO" id="GO:0051493">
    <property type="term" value="P:regulation of cytoskeleton organization"/>
    <property type="evidence" value="ECO:0007669"/>
    <property type="project" value="TreeGrafter"/>
</dbReference>
<dbReference type="SUPFAM" id="SSF47576">
    <property type="entry name" value="Calponin-homology domain, CH-domain"/>
    <property type="match status" value="1"/>
</dbReference>
<dbReference type="GO" id="GO:0005930">
    <property type="term" value="C:axoneme"/>
    <property type="evidence" value="ECO:0007669"/>
    <property type="project" value="TreeGrafter"/>
</dbReference>
<dbReference type="PANTHER" id="PTHR12509">
    <property type="entry name" value="SPERMATOGENESIS-ASSOCIATED 4-RELATED"/>
    <property type="match status" value="1"/>
</dbReference>
<evidence type="ECO:0000313" key="3">
    <source>
        <dbReference type="Proteomes" id="UP000028837"/>
    </source>
</evidence>
<comment type="caution">
    <text evidence="2">The sequence shown here is derived from an EMBL/GenBank/DDBJ whole genome shotgun (WGS) entry which is preliminary data.</text>
</comment>
<name>A0A086JGB5_TOXGO</name>
<feature type="domain" description="Calponin-homology (CH)" evidence="1">
    <location>
        <begin position="29"/>
        <end position="134"/>
    </location>
</feature>
<dbReference type="GO" id="GO:0008017">
    <property type="term" value="F:microtubule binding"/>
    <property type="evidence" value="ECO:0007669"/>
    <property type="project" value="TreeGrafter"/>
</dbReference>
<protein>
    <submittedName>
        <fullName evidence="2">SPEF1 family protein</fullName>
    </submittedName>
</protein>
<dbReference type="AlphaFoldDB" id="A0A086JGB5"/>
<organism evidence="2 3">
    <name type="scientific">Toxoplasma gondii GAB2-2007-GAL-DOM2</name>
    <dbReference type="NCBI Taxonomy" id="1130820"/>
    <lineage>
        <taxon>Eukaryota</taxon>
        <taxon>Sar</taxon>
        <taxon>Alveolata</taxon>
        <taxon>Apicomplexa</taxon>
        <taxon>Conoidasida</taxon>
        <taxon>Coccidia</taxon>
        <taxon>Eucoccidiorida</taxon>
        <taxon>Eimeriorina</taxon>
        <taxon>Sarcocystidae</taxon>
        <taxon>Toxoplasma</taxon>
    </lineage>
</organism>
<dbReference type="FunFam" id="1.10.418.10:FF:000059">
    <property type="entry name" value="RIKEN cDNA 6430531B16 gene"/>
    <property type="match status" value="1"/>
</dbReference>
<accession>A0A086JGB5</accession>
<dbReference type="EMBL" id="AHZU02001553">
    <property type="protein sequence ID" value="KFG31183.1"/>
    <property type="molecule type" value="Genomic_DNA"/>
</dbReference>
<dbReference type="InterPro" id="IPR036872">
    <property type="entry name" value="CH_dom_sf"/>
</dbReference>
<dbReference type="InterPro" id="IPR010441">
    <property type="entry name" value="CH_2"/>
</dbReference>
<gene>
    <name evidence="2" type="ORF">TGDOM2_256025</name>
</gene>
<dbReference type="VEuPathDB" id="ToxoDB:TGDOM2_256025"/>
<dbReference type="PANTHER" id="PTHR12509:SF9">
    <property type="entry name" value="SPERM FLAGELLAR PROTEIN 1 ISOFORM X1"/>
    <property type="match status" value="1"/>
</dbReference>